<evidence type="ECO:0000313" key="2">
    <source>
        <dbReference type="Proteomes" id="UP000281553"/>
    </source>
</evidence>
<dbReference type="AlphaFoldDB" id="A0A3P7LSB0"/>
<accession>A0A3P7LSB0</accession>
<keyword evidence="2" id="KW-1185">Reference proteome</keyword>
<protein>
    <submittedName>
        <fullName evidence="1">Uncharacterized protein</fullName>
    </submittedName>
</protein>
<organism evidence="1 2">
    <name type="scientific">Dibothriocephalus latus</name>
    <name type="common">Fish tapeworm</name>
    <name type="synonym">Diphyllobothrium latum</name>
    <dbReference type="NCBI Taxonomy" id="60516"/>
    <lineage>
        <taxon>Eukaryota</taxon>
        <taxon>Metazoa</taxon>
        <taxon>Spiralia</taxon>
        <taxon>Lophotrochozoa</taxon>
        <taxon>Platyhelminthes</taxon>
        <taxon>Cestoda</taxon>
        <taxon>Eucestoda</taxon>
        <taxon>Diphyllobothriidea</taxon>
        <taxon>Diphyllobothriidae</taxon>
        <taxon>Dibothriocephalus</taxon>
    </lineage>
</organism>
<dbReference type="Gene3D" id="1.20.58.1380">
    <property type="match status" value="1"/>
</dbReference>
<sequence length="200" mass="22268">MKRPESALSLAEKFLDREQIVALCDLLDRYLQEDASAFPLDVTTTTTGCATSLRRHDNLARLLTRLPADLQLANYALQAAQDLYSAGLAEGELLGRRRTLLSLSKLAQIAGDDKTAQRRRMMASDSDQHRYFRDDANAFPSPFSVVANERSAKQPEDNRMKTTQLENIDLHLEALGYQVGSVAFALTTRIICLPMLAVLL</sequence>
<proteinExistence type="predicted"/>
<reference evidence="1 2" key="1">
    <citation type="submission" date="2018-11" db="EMBL/GenBank/DDBJ databases">
        <authorList>
            <consortium name="Pathogen Informatics"/>
        </authorList>
    </citation>
    <scope>NUCLEOTIDE SEQUENCE [LARGE SCALE GENOMIC DNA]</scope>
</reference>
<name>A0A3P7LSB0_DIBLA</name>
<dbReference type="EMBL" id="UYRU01059730">
    <property type="protein sequence ID" value="VDN14597.1"/>
    <property type="molecule type" value="Genomic_DNA"/>
</dbReference>
<dbReference type="Proteomes" id="UP000281553">
    <property type="component" value="Unassembled WGS sequence"/>
</dbReference>
<gene>
    <name evidence="1" type="ORF">DILT_LOCUS10428</name>
</gene>
<evidence type="ECO:0000313" key="1">
    <source>
        <dbReference type="EMBL" id="VDN14597.1"/>
    </source>
</evidence>
<dbReference type="OrthoDB" id="6285121at2759"/>